<name>A0A9D4FEV3_DREPO</name>
<dbReference type="EMBL" id="JAIWYP010000007">
    <property type="protein sequence ID" value="KAH3794537.1"/>
    <property type="molecule type" value="Genomic_DNA"/>
</dbReference>
<proteinExistence type="predicted"/>
<accession>A0A9D4FEV3</accession>
<evidence type="ECO:0000256" key="1">
    <source>
        <dbReference type="SAM" id="MobiDB-lite"/>
    </source>
</evidence>
<keyword evidence="3" id="KW-1185">Reference proteome</keyword>
<reference evidence="2" key="2">
    <citation type="submission" date="2020-11" db="EMBL/GenBank/DDBJ databases">
        <authorList>
            <person name="McCartney M.A."/>
            <person name="Auch B."/>
            <person name="Kono T."/>
            <person name="Mallez S."/>
            <person name="Becker A."/>
            <person name="Gohl D.M."/>
            <person name="Silverstein K.A.T."/>
            <person name="Koren S."/>
            <person name="Bechman K.B."/>
            <person name="Herman A."/>
            <person name="Abrahante J.E."/>
            <person name="Garbe J."/>
        </authorList>
    </citation>
    <scope>NUCLEOTIDE SEQUENCE</scope>
    <source>
        <strain evidence="2">Duluth1</strain>
        <tissue evidence="2">Whole animal</tissue>
    </source>
</reference>
<evidence type="ECO:0000313" key="3">
    <source>
        <dbReference type="Proteomes" id="UP000828390"/>
    </source>
</evidence>
<dbReference type="AlphaFoldDB" id="A0A9D4FEV3"/>
<dbReference type="Proteomes" id="UP000828390">
    <property type="component" value="Unassembled WGS sequence"/>
</dbReference>
<gene>
    <name evidence="2" type="ORF">DPMN_148073</name>
</gene>
<comment type="caution">
    <text evidence="2">The sequence shown here is derived from an EMBL/GenBank/DDBJ whole genome shotgun (WGS) entry which is preliminary data.</text>
</comment>
<reference evidence="2" key="1">
    <citation type="journal article" date="2019" name="bioRxiv">
        <title>The Genome of the Zebra Mussel, Dreissena polymorpha: A Resource for Invasive Species Research.</title>
        <authorList>
            <person name="McCartney M.A."/>
            <person name="Auch B."/>
            <person name="Kono T."/>
            <person name="Mallez S."/>
            <person name="Zhang Y."/>
            <person name="Obille A."/>
            <person name="Becker A."/>
            <person name="Abrahante J.E."/>
            <person name="Garbe J."/>
            <person name="Badalamenti J.P."/>
            <person name="Herman A."/>
            <person name="Mangelson H."/>
            <person name="Liachko I."/>
            <person name="Sullivan S."/>
            <person name="Sone E.D."/>
            <person name="Koren S."/>
            <person name="Silverstein K.A.T."/>
            <person name="Beckman K.B."/>
            <person name="Gohl D.M."/>
        </authorList>
    </citation>
    <scope>NUCLEOTIDE SEQUENCE</scope>
    <source>
        <strain evidence="2">Duluth1</strain>
        <tissue evidence="2">Whole animal</tissue>
    </source>
</reference>
<feature type="region of interest" description="Disordered" evidence="1">
    <location>
        <begin position="32"/>
        <end position="54"/>
    </location>
</feature>
<sequence length="91" mass="9971">MSLNFTTNGIVSAAPAKCTANRCARKYVASTPGNARSRRVTTDYPRISPHYSKSPPRAHPSYIFNVNILSNKHIYNILSALAFCSSATPKK</sequence>
<protein>
    <submittedName>
        <fullName evidence="2">Uncharacterized protein</fullName>
    </submittedName>
</protein>
<evidence type="ECO:0000313" key="2">
    <source>
        <dbReference type="EMBL" id="KAH3794537.1"/>
    </source>
</evidence>
<organism evidence="2 3">
    <name type="scientific">Dreissena polymorpha</name>
    <name type="common">Zebra mussel</name>
    <name type="synonym">Mytilus polymorpha</name>
    <dbReference type="NCBI Taxonomy" id="45954"/>
    <lineage>
        <taxon>Eukaryota</taxon>
        <taxon>Metazoa</taxon>
        <taxon>Spiralia</taxon>
        <taxon>Lophotrochozoa</taxon>
        <taxon>Mollusca</taxon>
        <taxon>Bivalvia</taxon>
        <taxon>Autobranchia</taxon>
        <taxon>Heteroconchia</taxon>
        <taxon>Euheterodonta</taxon>
        <taxon>Imparidentia</taxon>
        <taxon>Neoheterodontei</taxon>
        <taxon>Myida</taxon>
        <taxon>Dreissenoidea</taxon>
        <taxon>Dreissenidae</taxon>
        <taxon>Dreissena</taxon>
    </lineage>
</organism>